<evidence type="ECO:0000256" key="1">
    <source>
        <dbReference type="SAM" id="Phobius"/>
    </source>
</evidence>
<evidence type="ECO:0000313" key="2">
    <source>
        <dbReference type="EMBL" id="QYO78415.1"/>
    </source>
</evidence>
<name>A0ABX8WHP9_9HYPH</name>
<reference evidence="2 3" key="1">
    <citation type="submission" date="2021-08" db="EMBL/GenBank/DDBJ databases">
        <title>Devosia salina sp. nov., isolated from the South China Sea sediment.</title>
        <authorList>
            <person name="Zhou Z."/>
        </authorList>
    </citation>
    <scope>NUCLEOTIDE SEQUENCE [LARGE SCALE GENOMIC DNA]</scope>
    <source>
        <strain evidence="2 3">SCS-3</strain>
    </source>
</reference>
<accession>A0ABX8WHP9</accession>
<protein>
    <submittedName>
        <fullName evidence="2">DUF3971 domain-containing protein</fullName>
    </submittedName>
</protein>
<dbReference type="RefSeq" id="WP_220306885.1">
    <property type="nucleotide sequence ID" value="NZ_CP080590.1"/>
</dbReference>
<keyword evidence="1" id="KW-1133">Transmembrane helix</keyword>
<keyword evidence="1" id="KW-0472">Membrane</keyword>
<keyword evidence="1" id="KW-0812">Transmembrane</keyword>
<organism evidence="2 3">
    <name type="scientific">Devosia salina</name>
    <dbReference type="NCBI Taxonomy" id="2860336"/>
    <lineage>
        <taxon>Bacteria</taxon>
        <taxon>Pseudomonadati</taxon>
        <taxon>Pseudomonadota</taxon>
        <taxon>Alphaproteobacteria</taxon>
        <taxon>Hyphomicrobiales</taxon>
        <taxon>Devosiaceae</taxon>
        <taxon>Devosia</taxon>
    </lineage>
</organism>
<keyword evidence="3" id="KW-1185">Reference proteome</keyword>
<proteinExistence type="predicted"/>
<gene>
    <name evidence="2" type="ORF">K1X15_07675</name>
</gene>
<dbReference type="EMBL" id="CP080590">
    <property type="protein sequence ID" value="QYO78415.1"/>
    <property type="molecule type" value="Genomic_DNA"/>
</dbReference>
<feature type="transmembrane region" description="Helical" evidence="1">
    <location>
        <begin position="38"/>
        <end position="59"/>
    </location>
</feature>
<evidence type="ECO:0000313" key="3">
    <source>
        <dbReference type="Proteomes" id="UP000825799"/>
    </source>
</evidence>
<sequence length="1170" mass="124688">MLLPVIGVAAVSEAAIPASPPEPAPPPKPSRMRKFGRIAIWALGIPSIIVLVLYAVMLFTPIRIPFTGQAIRSFVQNFVPETADLQMGDMALALENGVWPVIRFSPVEFTDSKSGARILMEALEVGFSPARALFGQPGTTITIVGPHVQIIQDLYGPRPGTLEILESDAGGPTTVRVLEGDESFPAVAISSEGIEFDDGIVPPMRSDNDWLIYNLEASELAIADLVEQTAQGRFSRLVVRDGHIDMADPLYGLFRQFEDVSLEIGPVPGEPRVTGEFSARIGGQTVFGTLERSLDADGTRRLRADVTNLDFSAFLPFIDDRDSLAAMRGTGALSIDVTFTADQGKVIGGEFKLDLTGLDLRLADDYFPVASSILDVTWQPDVGQFRMAEGELRIGQSTALVSGVFALGLDQTFGPTIGMSLTARNVAIHPNDMTAPSAPFDTVEFSGWSTPLYGALGIDRLTARRGDAVVETAGRMDMLQAGIGLDMTIAGKGVTADDFKRLWPYIMGGESRDWFVANVTDGQVVDARMRFRFPVGTLAVGDADVPIPKDSMQIDIVGKNVGIKPTPEMSAIVIAGDTRLRVDDEKVSISGGGGTLDTDKGVIQVTSPALVMDNSVPGESIVEISGDLNAPIPALLALVEQQQPDMLSSVELPIDLETLTGTVDLGLVATIALGDEATGRAMDIDYVINGSVADFASSAPIQGRSIGEGQLSFSASQEGYQLGGTAKIDGMQADISVEGAEGVDPTFRLGSKIAASELASMGFDASDFLSGEVQFVAQPLAEGALHMTVDLEGAALDVRDLGISKPVGTPGLLTAIVRPDGDLTHLEDISLTFGSVRLVGQLDYHNRDGLVAANFSDFALSSGDSATVNLTPTDGGFAVRIRGAQLDLKPVLSRFFSLDQGSGGVQSTQFDQTIALDVQLDRAIGYYATTAFNLDLDLALRGMNLRRVNLTAQFDEGNSISITTNPAPNGRTLSMAFNDAGTVLRLLGIYSQLAGGAGSLVMTTDRTQDAETGRLVLRNFAIVDEENVVEVLGNHSDSRAAITSRNRLDFRAGQVDFVRRSDRVEVTDAVLAGDTVGGTMRGFIYTDQRRYDLTGTYVPLFGLNNIFQKLPILGPLLGGRDGEGLVGVTFAVRGPLDKPQFLVNPLSLLAPGIFREMFEFRARELPPAAE</sequence>
<dbReference type="Proteomes" id="UP000825799">
    <property type="component" value="Chromosome"/>
</dbReference>